<dbReference type="EMBL" id="KZ997814">
    <property type="protein sequence ID" value="RKO86919.1"/>
    <property type="molecule type" value="Genomic_DNA"/>
</dbReference>
<feature type="non-terminal residue" evidence="5">
    <location>
        <position position="1"/>
    </location>
</feature>
<dbReference type="OrthoDB" id="2113961at2759"/>
<protein>
    <recommendedName>
        <fullName evidence="7">EF-hand domain-containing protein</fullName>
    </recommendedName>
</protein>
<dbReference type="Gene3D" id="1.10.238.10">
    <property type="entry name" value="EF-hand"/>
    <property type="match status" value="1"/>
</dbReference>
<dbReference type="Proteomes" id="UP000269721">
    <property type="component" value="Unassembled WGS sequence"/>
</dbReference>
<name>A0A4P9W3M0_9FUNG</name>
<evidence type="ECO:0000256" key="4">
    <source>
        <dbReference type="SAM" id="MobiDB-lite"/>
    </source>
</evidence>
<reference evidence="6" key="1">
    <citation type="journal article" date="2018" name="Nat. Microbiol.">
        <title>Leveraging single-cell genomics to expand the fungal tree of life.</title>
        <authorList>
            <person name="Ahrendt S.R."/>
            <person name="Quandt C.A."/>
            <person name="Ciobanu D."/>
            <person name="Clum A."/>
            <person name="Salamov A."/>
            <person name="Andreopoulos B."/>
            <person name="Cheng J.F."/>
            <person name="Woyke T."/>
            <person name="Pelin A."/>
            <person name="Henrissat B."/>
            <person name="Reynolds N.K."/>
            <person name="Benny G.L."/>
            <person name="Smith M.E."/>
            <person name="James T.Y."/>
            <person name="Grigoriev I.V."/>
        </authorList>
    </citation>
    <scope>NUCLEOTIDE SEQUENCE [LARGE SCALE GENOMIC DNA]</scope>
</reference>
<evidence type="ECO:0000313" key="6">
    <source>
        <dbReference type="Proteomes" id="UP000269721"/>
    </source>
</evidence>
<accession>A0A4P9W3M0</accession>
<proteinExistence type="predicted"/>
<dbReference type="GO" id="GO:0046872">
    <property type="term" value="F:metal ion binding"/>
    <property type="evidence" value="ECO:0007669"/>
    <property type="project" value="UniProtKB-KW"/>
</dbReference>
<gene>
    <name evidence="5" type="ORF">BDK51DRAFT_35094</name>
</gene>
<dbReference type="AlphaFoldDB" id="A0A4P9W3M0"/>
<dbReference type="PANTHER" id="PTHR34524:SF6">
    <property type="entry name" value="CALCYPHOSINE LIKE"/>
    <property type="match status" value="1"/>
</dbReference>
<keyword evidence="1" id="KW-0479">Metal-binding</keyword>
<organism evidence="5 6">
    <name type="scientific">Blyttiomyces helicus</name>
    <dbReference type="NCBI Taxonomy" id="388810"/>
    <lineage>
        <taxon>Eukaryota</taxon>
        <taxon>Fungi</taxon>
        <taxon>Fungi incertae sedis</taxon>
        <taxon>Chytridiomycota</taxon>
        <taxon>Chytridiomycota incertae sedis</taxon>
        <taxon>Chytridiomycetes</taxon>
        <taxon>Chytridiomycetes incertae sedis</taxon>
        <taxon>Blyttiomyces</taxon>
    </lineage>
</organism>
<evidence type="ECO:0000313" key="5">
    <source>
        <dbReference type="EMBL" id="RKO86919.1"/>
    </source>
</evidence>
<dbReference type="InterPro" id="IPR051581">
    <property type="entry name" value="Ca-bind"/>
</dbReference>
<evidence type="ECO:0008006" key="7">
    <source>
        <dbReference type="Google" id="ProtNLM"/>
    </source>
</evidence>
<dbReference type="PANTHER" id="PTHR34524">
    <property type="entry name" value="CALCYPHOSIN"/>
    <property type="match status" value="1"/>
</dbReference>
<keyword evidence="2" id="KW-0677">Repeat</keyword>
<evidence type="ECO:0000256" key="3">
    <source>
        <dbReference type="ARBA" id="ARBA00022837"/>
    </source>
</evidence>
<keyword evidence="3" id="KW-0106">Calcium</keyword>
<feature type="region of interest" description="Disordered" evidence="4">
    <location>
        <begin position="157"/>
        <end position="217"/>
    </location>
</feature>
<keyword evidence="6" id="KW-1185">Reference proteome</keyword>
<evidence type="ECO:0000256" key="2">
    <source>
        <dbReference type="ARBA" id="ARBA00022737"/>
    </source>
</evidence>
<evidence type="ECO:0000256" key="1">
    <source>
        <dbReference type="ARBA" id="ARBA00022723"/>
    </source>
</evidence>
<sequence>GRLPQPYFERALRESRLVVPPEDAAVLFDHYKGYRQGAAYEDLIADLRHTARKQGHLSFERREVAHRLFDYYKKGDDGRIDGNEVRASFNAALHPAVTSGQRSKSEIELEFLDTFPATSRLSRQDLVLYLTAHSLTIPDDVAFARLITDCWSLNAPDERGYPASGPDPVPARPARVTSTRPVTAPPPPQQQQQHQRMGLVTRPARPPAPSPARTLSDPRVRIVSRRFDGPSPRLGVIEREDGDPRERIRKLNRPTMTSDVPLTGEETVKTLGGLVKSQVNVRTGRGLPELIRQLRKHDPARTLRIVAVRILLDIDQFNFLRK</sequence>